<protein>
    <submittedName>
        <fullName evidence="2">Uncharacterized protein</fullName>
    </submittedName>
</protein>
<reference evidence="3" key="2">
    <citation type="submission" date="2015-01" db="EMBL/GenBank/DDBJ databases">
        <title>Evolutionary Origins and Diversification of the Mycorrhizal Mutualists.</title>
        <authorList>
            <consortium name="DOE Joint Genome Institute"/>
            <consortium name="Mycorrhizal Genomics Consortium"/>
            <person name="Kohler A."/>
            <person name="Kuo A."/>
            <person name="Nagy L.G."/>
            <person name="Floudas D."/>
            <person name="Copeland A."/>
            <person name="Barry K.W."/>
            <person name="Cichocki N."/>
            <person name="Veneault-Fourrey C."/>
            <person name="LaButti K."/>
            <person name="Lindquist E.A."/>
            <person name="Lipzen A."/>
            <person name="Lundell T."/>
            <person name="Morin E."/>
            <person name="Murat C."/>
            <person name="Riley R."/>
            <person name="Ohm R."/>
            <person name="Sun H."/>
            <person name="Tunlid A."/>
            <person name="Henrissat B."/>
            <person name="Grigoriev I.V."/>
            <person name="Hibbett D.S."/>
            <person name="Martin F."/>
        </authorList>
    </citation>
    <scope>NUCLEOTIDE SEQUENCE [LARGE SCALE GENOMIC DNA]</scope>
    <source>
        <strain evidence="3">Marx 270</strain>
    </source>
</reference>
<name>A0A0C3IQQ1_PISTI</name>
<evidence type="ECO:0000313" key="2">
    <source>
        <dbReference type="EMBL" id="KIN99267.1"/>
    </source>
</evidence>
<dbReference type="HOGENOM" id="CLU_2574856_0_0_1"/>
<reference evidence="2 3" key="1">
    <citation type="submission" date="2014-04" db="EMBL/GenBank/DDBJ databases">
        <authorList>
            <consortium name="DOE Joint Genome Institute"/>
            <person name="Kuo A."/>
            <person name="Kohler A."/>
            <person name="Costa M.D."/>
            <person name="Nagy L.G."/>
            <person name="Floudas D."/>
            <person name="Copeland A."/>
            <person name="Barry K.W."/>
            <person name="Cichocki N."/>
            <person name="Veneault-Fourrey C."/>
            <person name="LaButti K."/>
            <person name="Lindquist E.A."/>
            <person name="Lipzen A."/>
            <person name="Lundell T."/>
            <person name="Morin E."/>
            <person name="Murat C."/>
            <person name="Sun H."/>
            <person name="Tunlid A."/>
            <person name="Henrissat B."/>
            <person name="Grigoriev I.V."/>
            <person name="Hibbett D.S."/>
            <person name="Martin F."/>
            <person name="Nordberg H.P."/>
            <person name="Cantor M.N."/>
            <person name="Hua S.X."/>
        </authorList>
    </citation>
    <scope>NUCLEOTIDE SEQUENCE [LARGE SCALE GENOMIC DNA]</scope>
    <source>
        <strain evidence="2 3">Marx 270</strain>
    </source>
</reference>
<dbReference type="EMBL" id="KN832007">
    <property type="protein sequence ID" value="KIN99267.1"/>
    <property type="molecule type" value="Genomic_DNA"/>
</dbReference>
<evidence type="ECO:0000256" key="1">
    <source>
        <dbReference type="SAM" id="MobiDB-lite"/>
    </source>
</evidence>
<dbReference type="AlphaFoldDB" id="A0A0C3IQQ1"/>
<feature type="region of interest" description="Disordered" evidence="1">
    <location>
        <begin position="33"/>
        <end position="65"/>
    </location>
</feature>
<keyword evidence="3" id="KW-1185">Reference proteome</keyword>
<sequence>MTPLTSYESQSNRVGVNMSACIHHHLPSLHSQAMKGPVQQGGSEHVSMHPPPSAMTPLTPYDPQSNRVGVNMSACIHHHLP</sequence>
<dbReference type="Proteomes" id="UP000054217">
    <property type="component" value="Unassembled WGS sequence"/>
</dbReference>
<evidence type="ECO:0000313" key="3">
    <source>
        <dbReference type="Proteomes" id="UP000054217"/>
    </source>
</evidence>
<organism evidence="2 3">
    <name type="scientific">Pisolithus tinctorius Marx 270</name>
    <dbReference type="NCBI Taxonomy" id="870435"/>
    <lineage>
        <taxon>Eukaryota</taxon>
        <taxon>Fungi</taxon>
        <taxon>Dikarya</taxon>
        <taxon>Basidiomycota</taxon>
        <taxon>Agaricomycotina</taxon>
        <taxon>Agaricomycetes</taxon>
        <taxon>Agaricomycetidae</taxon>
        <taxon>Boletales</taxon>
        <taxon>Sclerodermatineae</taxon>
        <taxon>Pisolithaceae</taxon>
        <taxon>Pisolithus</taxon>
    </lineage>
</organism>
<proteinExistence type="predicted"/>
<accession>A0A0C3IQQ1</accession>
<gene>
    <name evidence="2" type="ORF">M404DRAFT_820905</name>
</gene>
<dbReference type="OrthoDB" id="2683590at2759"/>
<dbReference type="InParanoid" id="A0A0C3IQQ1"/>